<dbReference type="InterPro" id="IPR039570">
    <property type="entry name" value="AmiC_PBP1"/>
</dbReference>
<dbReference type="Pfam" id="PF13433">
    <property type="entry name" value="Peripla_BP_5"/>
    <property type="match status" value="1"/>
</dbReference>
<evidence type="ECO:0000256" key="1">
    <source>
        <dbReference type="SAM" id="SignalP"/>
    </source>
</evidence>
<dbReference type="CDD" id="cd06357">
    <property type="entry name" value="PBP1_AmiC"/>
    <property type="match status" value="1"/>
</dbReference>
<gene>
    <name evidence="2" type="primary">amiC_2</name>
    <name evidence="2" type="ORF">CLHOM_15130</name>
</gene>
<reference evidence="3" key="1">
    <citation type="submission" date="2015-08" db="EMBL/GenBank/DDBJ databases">
        <title>Genome sequence of the strict anaerobe Clostridium homopropionicum LuHBu1 (DSM 5847T).</title>
        <authorList>
            <person name="Poehlein A."/>
            <person name="Beck M."/>
            <person name="Schiel-Bengelsdorf B."/>
            <person name="Bengelsdorf F.R."/>
            <person name="Daniel R."/>
            <person name="Duerre P."/>
        </authorList>
    </citation>
    <scope>NUCLEOTIDE SEQUENCE [LARGE SCALE GENOMIC DNA]</scope>
    <source>
        <strain evidence="3">DSM 5847</strain>
    </source>
</reference>
<dbReference type="PROSITE" id="PS51257">
    <property type="entry name" value="PROKAR_LIPOPROTEIN"/>
    <property type="match status" value="1"/>
</dbReference>
<protein>
    <submittedName>
        <fullName evidence="2">Aliphatic amidase expression-regulating protein</fullName>
    </submittedName>
</protein>
<dbReference type="PANTHER" id="PTHR47628:SF1">
    <property type="entry name" value="ALIPHATIC AMIDASE EXPRESSION-REGULATING PROTEIN"/>
    <property type="match status" value="1"/>
</dbReference>
<keyword evidence="3" id="KW-1185">Reference proteome</keyword>
<proteinExistence type="predicted"/>
<sequence length="389" mass="42198">MKNKKLIAIVTAIMMAGAVFTGCGKNSSSEKTIKIGVLYSTTGAFSISEKPMVNAAKMAIDEINAKGGIKGKMIEPIYSDYNSDPAKASEKIKKLILEDEVVATVGTNSSATRLAVIPVVQNNNSVLVYNTFYEGEKPSPNVIYTNTVPSQQISAFIPWITKNLGKKVFFVGSDYVFPKKSIAFAKNLLEASGGQIVGEEYLPLGHTEFSSLINKIKQAKPDVVFSAIAGDSVVPFYKQYKQYGISSSDIPICSIATHEGSVKGIGVDAAAGHYSSFDYFNTVDTKESKAFVEKYKSTFNDNTTVTNQVEGAYHGVYLLAAALEKADKLDTESIIKAFSGLEIDTPQGKIKMDKENHHAWLNSYIGKVNSKGTFDIIYHADGLVEPVIQ</sequence>
<dbReference type="InterPro" id="IPR028082">
    <property type="entry name" value="Peripla_BP_I"/>
</dbReference>
<feature type="signal peptide" evidence="1">
    <location>
        <begin position="1"/>
        <end position="21"/>
    </location>
</feature>
<dbReference type="RefSeq" id="WP_052221077.1">
    <property type="nucleotide sequence ID" value="NZ_LHUR01000020.1"/>
</dbReference>
<dbReference type="PATRIC" id="fig|1121318.3.peg.1521"/>
<dbReference type="STRING" id="36844.SAMN04488501_12033"/>
<comment type="caution">
    <text evidence="2">The sequence shown here is derived from an EMBL/GenBank/DDBJ whole genome shotgun (WGS) entry which is preliminary data.</text>
</comment>
<accession>A0A0L6ZB93</accession>
<dbReference type="AlphaFoldDB" id="A0A0L6ZB93"/>
<name>A0A0L6ZB93_9CLOT</name>
<evidence type="ECO:0000313" key="2">
    <source>
        <dbReference type="EMBL" id="KOA20083.1"/>
    </source>
</evidence>
<feature type="chain" id="PRO_5038479524" evidence="1">
    <location>
        <begin position="22"/>
        <end position="389"/>
    </location>
</feature>
<dbReference type="Proteomes" id="UP000037043">
    <property type="component" value="Unassembled WGS sequence"/>
</dbReference>
<dbReference type="SUPFAM" id="SSF53822">
    <property type="entry name" value="Periplasmic binding protein-like I"/>
    <property type="match status" value="1"/>
</dbReference>
<dbReference type="EMBL" id="LHUR01000020">
    <property type="protein sequence ID" value="KOA20083.1"/>
    <property type="molecule type" value="Genomic_DNA"/>
</dbReference>
<dbReference type="GO" id="GO:0033218">
    <property type="term" value="F:amide binding"/>
    <property type="evidence" value="ECO:0007669"/>
    <property type="project" value="InterPro"/>
</dbReference>
<keyword evidence="1" id="KW-0732">Signal</keyword>
<dbReference type="Gene3D" id="3.40.50.2300">
    <property type="match status" value="2"/>
</dbReference>
<organism evidence="2 3">
    <name type="scientific">Clostridium homopropionicum DSM 5847</name>
    <dbReference type="NCBI Taxonomy" id="1121318"/>
    <lineage>
        <taxon>Bacteria</taxon>
        <taxon>Bacillati</taxon>
        <taxon>Bacillota</taxon>
        <taxon>Clostridia</taxon>
        <taxon>Eubacteriales</taxon>
        <taxon>Clostridiaceae</taxon>
        <taxon>Clostridium</taxon>
    </lineage>
</organism>
<evidence type="ECO:0000313" key="3">
    <source>
        <dbReference type="Proteomes" id="UP000037043"/>
    </source>
</evidence>
<dbReference type="PANTHER" id="PTHR47628">
    <property type="match status" value="1"/>
</dbReference>